<dbReference type="InterPro" id="IPR006050">
    <property type="entry name" value="DNA_photolyase_N"/>
</dbReference>
<dbReference type="InterPro" id="IPR036155">
    <property type="entry name" value="Crypto/Photolyase_N_sf"/>
</dbReference>
<dbReference type="Pfam" id="PF00875">
    <property type="entry name" value="DNA_photolyase"/>
    <property type="match status" value="1"/>
</dbReference>
<evidence type="ECO:0000313" key="16">
    <source>
        <dbReference type="EMBL" id="AFL73369.1"/>
    </source>
</evidence>
<dbReference type="EC" id="4.1.99.3" evidence="3"/>
<dbReference type="Proteomes" id="UP000006062">
    <property type="component" value="Chromosome"/>
</dbReference>
<feature type="domain" description="Photolyase/cryptochrome alpha/beta" evidence="15">
    <location>
        <begin position="3"/>
        <end position="132"/>
    </location>
</feature>
<organism evidence="16 17">
    <name type="scientific">Thiocystis violascens (strain ATCC 17096 / DSM 198 / 6111)</name>
    <name type="common">Chromatium violascens</name>
    <dbReference type="NCBI Taxonomy" id="765911"/>
    <lineage>
        <taxon>Bacteria</taxon>
        <taxon>Pseudomonadati</taxon>
        <taxon>Pseudomonadota</taxon>
        <taxon>Gammaproteobacteria</taxon>
        <taxon>Chromatiales</taxon>
        <taxon>Chromatiaceae</taxon>
        <taxon>Thiocystis</taxon>
    </lineage>
</organism>
<gene>
    <name evidence="16" type="ordered locus">Thivi_1361</name>
</gene>
<dbReference type="PANTHER" id="PTHR11455">
    <property type="entry name" value="CRYPTOCHROME"/>
    <property type="match status" value="1"/>
</dbReference>
<evidence type="ECO:0000256" key="6">
    <source>
        <dbReference type="ARBA" id="ARBA00022827"/>
    </source>
</evidence>
<dbReference type="FunFam" id="1.10.579.10:FF:000003">
    <property type="entry name" value="Deoxyribodipyrimidine photo-lyase"/>
    <property type="match status" value="1"/>
</dbReference>
<feature type="binding site" evidence="12">
    <location>
        <position position="279"/>
    </location>
    <ligand>
        <name>FAD</name>
        <dbReference type="ChEBI" id="CHEBI:57692"/>
    </ligand>
</feature>
<feature type="binding site" evidence="12">
    <location>
        <position position="231"/>
    </location>
    <ligand>
        <name>FAD</name>
        <dbReference type="ChEBI" id="CHEBI:57692"/>
    </ligand>
</feature>
<keyword evidence="5 12" id="KW-0285">Flavoprotein</keyword>
<dbReference type="HOGENOM" id="CLU_010348_2_2_6"/>
<dbReference type="PROSITE" id="PS00394">
    <property type="entry name" value="DNA_PHOTOLYASES_1_1"/>
    <property type="match status" value="1"/>
</dbReference>
<dbReference type="RefSeq" id="WP_014777846.1">
    <property type="nucleotide sequence ID" value="NC_018012.1"/>
</dbReference>
<dbReference type="STRING" id="765911.Thivi_1361"/>
<comment type="similarity">
    <text evidence="2">Belongs to the DNA photolyase class-1 family.</text>
</comment>
<dbReference type="InterPro" id="IPR014729">
    <property type="entry name" value="Rossmann-like_a/b/a_fold"/>
</dbReference>
<evidence type="ECO:0000256" key="4">
    <source>
        <dbReference type="ARBA" id="ARBA00014046"/>
    </source>
</evidence>
<feature type="site" description="Electron transfer via tryptophanyl radical" evidence="13">
    <location>
        <position position="313"/>
    </location>
</feature>
<protein>
    <recommendedName>
        <fullName evidence="4">Deoxyribodipyrimidine photo-lyase</fullName>
        <ecNumber evidence="3">4.1.99.3</ecNumber>
    </recommendedName>
    <alternativeName>
        <fullName evidence="8">DNA photolyase</fullName>
    </alternativeName>
    <alternativeName>
        <fullName evidence="11">Photoreactivating enzyme</fullName>
    </alternativeName>
</protein>
<comment type="cofactor">
    <cofactor evidence="12">
        <name>FAD</name>
        <dbReference type="ChEBI" id="CHEBI:57692"/>
    </cofactor>
    <text evidence="12">Binds 1 FAD per subunit.</text>
</comment>
<dbReference type="GO" id="GO:0003904">
    <property type="term" value="F:deoxyribodipyrimidine photo-lyase activity"/>
    <property type="evidence" value="ECO:0007669"/>
    <property type="project" value="UniProtKB-EC"/>
</dbReference>
<dbReference type="EMBL" id="CP003154">
    <property type="protein sequence ID" value="AFL73369.1"/>
    <property type="molecule type" value="Genomic_DNA"/>
</dbReference>
<dbReference type="InterPro" id="IPR005101">
    <property type="entry name" value="Cryptochr/Photolyase_FAD-bd"/>
</dbReference>
<dbReference type="KEGG" id="tvi:Thivi_1361"/>
<name>I3Y8Q1_THIV6</name>
<dbReference type="InterPro" id="IPR036134">
    <property type="entry name" value="Crypto/Photolyase_FAD-like_sf"/>
</dbReference>
<feature type="site" description="Electron transfer via tryptophanyl radical" evidence="13">
    <location>
        <position position="368"/>
    </location>
</feature>
<dbReference type="Gene3D" id="1.10.579.10">
    <property type="entry name" value="DNA Cyclobutane Dipyrimidine Photolyase, subunit A, domain 3"/>
    <property type="match status" value="1"/>
</dbReference>
<evidence type="ECO:0000259" key="15">
    <source>
        <dbReference type="PROSITE" id="PS51645"/>
    </source>
</evidence>
<dbReference type="eggNOG" id="COG0415">
    <property type="taxonomic scope" value="Bacteria"/>
</dbReference>
<dbReference type="GO" id="GO:0071949">
    <property type="term" value="F:FAD binding"/>
    <property type="evidence" value="ECO:0007669"/>
    <property type="project" value="TreeGrafter"/>
</dbReference>
<keyword evidence="6 12" id="KW-0274">FAD</keyword>
<sequence length="495" mass="55741">MSRITLLWFRRDLRLDDNPALIHALTTGAPIVPVYIHAPDEEAPWTPGAASRWWLHGSLLALDASLQRFGSRLWIARGDSLTELRRIVAATGATGVSWNRLYDPATRERDTHIKQALRSDGLRCESHRSTLLFEPWEIASQTRSASKTGQPYRVFSAFWRACVRELSGIRPDPAPESLPAGFAPVDGLTVDDLGLLPTIPWDQGLRATWTPGESAALARATAFLDARIGAYSVARDRPDAPGTSRLSPHLHFGEISPRRLLAMILDRFGDPAADPAESFVRELGWREFSYHLLYHFPRTPVEPLDPRFADFPWRTEGVAERLDAWQRGRTGIPLVDAGMRELWHTGWMHNRVRMVAASLLTKNLRLPWQVGARWFWDTLVDADLASNTQGWQWTAGCGADAAPYFRVFNPVRQGERFDPDGGYVRRWCPELARLPNQYIHQPWTAPPPILMAADIRLGCHYPLPIVDLATSRQEALAAWGTIKGNRPNPPVTEFE</sequence>
<evidence type="ECO:0000256" key="1">
    <source>
        <dbReference type="ARBA" id="ARBA00001932"/>
    </source>
</evidence>
<dbReference type="AlphaFoldDB" id="I3Y8Q1"/>
<dbReference type="SUPFAM" id="SSF48173">
    <property type="entry name" value="Cryptochrome/photolyase FAD-binding domain"/>
    <property type="match status" value="1"/>
</dbReference>
<evidence type="ECO:0000256" key="14">
    <source>
        <dbReference type="RuleBase" id="RU004182"/>
    </source>
</evidence>
<dbReference type="PROSITE" id="PS51645">
    <property type="entry name" value="PHR_CRY_ALPHA_BETA"/>
    <property type="match status" value="1"/>
</dbReference>
<comment type="cofactor">
    <cofactor evidence="1">
        <name>(6R)-5,10-methylene-5,6,7,8-tetrahydrofolate</name>
        <dbReference type="ChEBI" id="CHEBI:15636"/>
    </cofactor>
</comment>
<evidence type="ECO:0000256" key="8">
    <source>
        <dbReference type="ARBA" id="ARBA00031671"/>
    </source>
</evidence>
<dbReference type="SUPFAM" id="SSF52425">
    <property type="entry name" value="Cryptochrome/photolyase, N-terminal domain"/>
    <property type="match status" value="1"/>
</dbReference>
<dbReference type="PANTHER" id="PTHR11455:SF9">
    <property type="entry name" value="CRYPTOCHROME CIRCADIAN CLOCK 5 ISOFORM X1"/>
    <property type="match status" value="1"/>
</dbReference>
<evidence type="ECO:0000256" key="13">
    <source>
        <dbReference type="PIRSR" id="PIRSR602081-2"/>
    </source>
</evidence>
<dbReference type="InterPro" id="IPR018394">
    <property type="entry name" value="DNA_photolyase_1_CS_C"/>
</dbReference>
<feature type="binding site" evidence="12">
    <location>
        <begin position="243"/>
        <end position="247"/>
    </location>
    <ligand>
        <name>FAD</name>
        <dbReference type="ChEBI" id="CHEBI:57692"/>
    </ligand>
</feature>
<evidence type="ECO:0000256" key="3">
    <source>
        <dbReference type="ARBA" id="ARBA00013149"/>
    </source>
</evidence>
<dbReference type="OrthoDB" id="9772484at2"/>
<evidence type="ECO:0000256" key="12">
    <source>
        <dbReference type="PIRSR" id="PIRSR602081-1"/>
    </source>
</evidence>
<comment type="function">
    <text evidence="10">Involved in repair of UV radiation-induced DNA damage. Catalyzes the light-dependent monomerization (300-600 nm) of cyclobutyl pyrimidine dimers (in cis-syn configuration), which are formed between adjacent bases on the same DNA strand upon exposure to ultraviolet radiation.</text>
</comment>
<evidence type="ECO:0000256" key="5">
    <source>
        <dbReference type="ARBA" id="ARBA00022630"/>
    </source>
</evidence>
<dbReference type="GO" id="GO:0009416">
    <property type="term" value="P:response to light stimulus"/>
    <property type="evidence" value="ECO:0007669"/>
    <property type="project" value="TreeGrafter"/>
</dbReference>
<accession>I3Y8Q1</accession>
<reference evidence="16 17" key="1">
    <citation type="submission" date="2012-06" db="EMBL/GenBank/DDBJ databases">
        <title>Complete sequence of Thiocystis violascens DSM 198.</title>
        <authorList>
            <consortium name="US DOE Joint Genome Institute"/>
            <person name="Lucas S."/>
            <person name="Han J."/>
            <person name="Lapidus A."/>
            <person name="Cheng J.-F."/>
            <person name="Goodwin L."/>
            <person name="Pitluck S."/>
            <person name="Peters L."/>
            <person name="Ovchinnikova G."/>
            <person name="Teshima H."/>
            <person name="Detter J.C."/>
            <person name="Han C."/>
            <person name="Tapia R."/>
            <person name="Land M."/>
            <person name="Hauser L."/>
            <person name="Kyrpides N."/>
            <person name="Ivanova N."/>
            <person name="Pagani I."/>
            <person name="Vogl K."/>
            <person name="Liu Z."/>
            <person name="Frigaard N.-U."/>
            <person name="Bryant D."/>
            <person name="Woyke T."/>
        </authorList>
    </citation>
    <scope>NUCLEOTIDE SEQUENCE [LARGE SCALE GENOMIC DNA]</scope>
    <source>
        <strain evidence="17">ATCC 17096 / DSM 198 / 6111</strain>
    </source>
</reference>
<evidence type="ECO:0000256" key="10">
    <source>
        <dbReference type="ARBA" id="ARBA00059220"/>
    </source>
</evidence>
<comment type="similarity">
    <text evidence="14">Belongs to the DNA photolyase family.</text>
</comment>
<evidence type="ECO:0000256" key="9">
    <source>
        <dbReference type="ARBA" id="ARBA00033999"/>
    </source>
</evidence>
<dbReference type="Gene3D" id="3.40.50.620">
    <property type="entry name" value="HUPs"/>
    <property type="match status" value="1"/>
</dbReference>
<keyword evidence="16" id="KW-0456">Lyase</keyword>
<feature type="binding site" evidence="12">
    <location>
        <begin position="381"/>
        <end position="383"/>
    </location>
    <ligand>
        <name>FAD</name>
        <dbReference type="ChEBI" id="CHEBI:57692"/>
    </ligand>
</feature>
<evidence type="ECO:0000256" key="2">
    <source>
        <dbReference type="ARBA" id="ARBA00005862"/>
    </source>
</evidence>
<proteinExistence type="inferred from homology"/>
<comment type="catalytic activity">
    <reaction evidence="9">
        <text>cyclobutadipyrimidine (in DNA) = 2 pyrimidine residues (in DNA).</text>
        <dbReference type="EC" id="4.1.99.3"/>
    </reaction>
</comment>
<keyword evidence="17" id="KW-1185">Reference proteome</keyword>
<evidence type="ECO:0000256" key="11">
    <source>
        <dbReference type="ARBA" id="ARBA00083107"/>
    </source>
</evidence>
<dbReference type="Gene3D" id="1.25.40.80">
    <property type="match status" value="1"/>
</dbReference>
<keyword evidence="7 14" id="KW-0157">Chromophore</keyword>
<evidence type="ECO:0000313" key="17">
    <source>
        <dbReference type="Proteomes" id="UP000006062"/>
    </source>
</evidence>
<dbReference type="GO" id="GO:0003677">
    <property type="term" value="F:DNA binding"/>
    <property type="evidence" value="ECO:0007669"/>
    <property type="project" value="TreeGrafter"/>
</dbReference>
<dbReference type="GO" id="GO:0000719">
    <property type="term" value="P:photoreactive repair"/>
    <property type="evidence" value="ECO:0007669"/>
    <property type="project" value="UniProtKB-ARBA"/>
</dbReference>
<dbReference type="InterPro" id="IPR002081">
    <property type="entry name" value="Cryptochrome/DNA_photolyase_1"/>
</dbReference>
<dbReference type="Pfam" id="PF03441">
    <property type="entry name" value="FAD_binding_7"/>
    <property type="match status" value="1"/>
</dbReference>
<evidence type="ECO:0000256" key="7">
    <source>
        <dbReference type="ARBA" id="ARBA00022991"/>
    </source>
</evidence>
<dbReference type="PRINTS" id="PR00147">
    <property type="entry name" value="DNAPHOTLYASE"/>
</dbReference>
<feature type="site" description="Electron transfer via tryptophanyl radical" evidence="13">
    <location>
        <position position="391"/>
    </location>
</feature>